<accession>A0A7L4ZI27</accession>
<name>A0A7L4ZI27_9FLAO</name>
<keyword evidence="1" id="KW-1133">Transmembrane helix</keyword>
<dbReference type="InterPro" id="IPR035287">
    <property type="entry name" value="DUF5362"/>
</dbReference>
<feature type="transmembrane region" description="Helical" evidence="1">
    <location>
        <begin position="32"/>
        <end position="57"/>
    </location>
</feature>
<feature type="transmembrane region" description="Helical" evidence="1">
    <location>
        <begin position="77"/>
        <end position="97"/>
    </location>
</feature>
<feature type="transmembrane region" description="Helical" evidence="1">
    <location>
        <begin position="128"/>
        <end position="152"/>
    </location>
</feature>
<protein>
    <recommendedName>
        <fullName evidence="4">DUF5362 domain-containing protein</fullName>
    </recommendedName>
</protein>
<dbReference type="EMBL" id="CP019288">
    <property type="protein sequence ID" value="QHI36117.1"/>
    <property type="molecule type" value="Genomic_DNA"/>
</dbReference>
<organism evidence="2 3">
    <name type="scientific">Kordia antarctica</name>
    <dbReference type="NCBI Taxonomy" id="1218801"/>
    <lineage>
        <taxon>Bacteria</taxon>
        <taxon>Pseudomonadati</taxon>
        <taxon>Bacteroidota</taxon>
        <taxon>Flavobacteriia</taxon>
        <taxon>Flavobacteriales</taxon>
        <taxon>Flavobacteriaceae</taxon>
        <taxon>Kordia</taxon>
    </lineage>
</organism>
<dbReference type="Pfam" id="PF17319">
    <property type="entry name" value="DUF5362"/>
    <property type="match status" value="1"/>
</dbReference>
<evidence type="ECO:0008006" key="4">
    <source>
        <dbReference type="Google" id="ProtNLM"/>
    </source>
</evidence>
<keyword evidence="3" id="KW-1185">Reference proteome</keyword>
<sequence>MELKQQDDSVFDNFELRLNENSKNFLRETAKWAFILSIVGFIMIGIFVFVAVLFIVMSSALSSNVSPFAQSGLGTEYISIVYLVMALLYFFPVFYLYKFSRKMKSALIEKNTEDLTAAFSNLKSHYKFIGITMLIVIGIYVLIFAFALIGILI</sequence>
<evidence type="ECO:0000256" key="1">
    <source>
        <dbReference type="SAM" id="Phobius"/>
    </source>
</evidence>
<dbReference type="OrthoDB" id="1121797at2"/>
<dbReference type="RefSeq" id="WP_160128844.1">
    <property type="nucleotide sequence ID" value="NZ_CP019288.1"/>
</dbReference>
<evidence type="ECO:0000313" key="3">
    <source>
        <dbReference type="Proteomes" id="UP000464657"/>
    </source>
</evidence>
<reference evidence="2 3" key="1">
    <citation type="journal article" date="2013" name="Int. J. Syst. Evol. Microbiol.">
        <title>Kordia antarctica sp. nov., isolated from Antarctic seawater.</title>
        <authorList>
            <person name="Baek K."/>
            <person name="Choi A."/>
            <person name="Kang I."/>
            <person name="Lee K."/>
            <person name="Cho J.C."/>
        </authorList>
    </citation>
    <scope>NUCLEOTIDE SEQUENCE [LARGE SCALE GENOMIC DNA]</scope>
    <source>
        <strain evidence="2 3">IMCC3317</strain>
    </source>
</reference>
<dbReference type="KEGG" id="kan:IMCC3317_14710"/>
<gene>
    <name evidence="2" type="ORF">IMCC3317_14710</name>
</gene>
<keyword evidence="1" id="KW-0812">Transmembrane</keyword>
<evidence type="ECO:0000313" key="2">
    <source>
        <dbReference type="EMBL" id="QHI36117.1"/>
    </source>
</evidence>
<proteinExistence type="predicted"/>
<dbReference type="Proteomes" id="UP000464657">
    <property type="component" value="Chromosome"/>
</dbReference>
<keyword evidence="1" id="KW-0472">Membrane</keyword>
<dbReference type="AlphaFoldDB" id="A0A7L4ZI27"/>